<dbReference type="SUPFAM" id="SSF48208">
    <property type="entry name" value="Six-hairpin glycosidases"/>
    <property type="match status" value="1"/>
</dbReference>
<sequence length="437" mass="46544">MKALLCLIVIASLPSLVSAVHLTNSSIDHIFSVLQNISQYSWENGTKSEALLEKTYPSLSVFSPTAPLPLPADLSQDDISQILDIAHTTLSNRPATNTSVSAHGGSPLLSDGAAGDPASLGVAILLANWSTNNALWNNVGYGDAATMELNYLLYDVPRSAQGAISHRADQVQYWADFVYMVPPFLAYYGALHNNQSLLQEAYTQCSLYRGQLRQSSGLWNHIEGGTTNNGGSHDPNPCGGMLRVLATIKWSGFQSQMSSQMSDLQSWVEEILTATQQYITSDGLLRNYMTDSTSFEDASGSALMAASGIRLSTLNLTNDYINQSLTLLSAVSSKVNSSGYVTQVVNPTDFSTQGTQSPEAQSFLVMAYSAYDQWDKQGRPGFQSGEGSSSSKGSNGDPLGKSSSSGFKRFHIGTGTGTGIMASLVVGGLVLGLSVLV</sequence>
<dbReference type="Gene3D" id="1.50.10.10">
    <property type="match status" value="1"/>
</dbReference>
<keyword evidence="4" id="KW-0732">Signal</keyword>
<comment type="caution">
    <text evidence="5">The sequence shown here is derived from an EMBL/GenBank/DDBJ whole genome shotgun (WGS) entry which is preliminary data.</text>
</comment>
<evidence type="ECO:0000256" key="2">
    <source>
        <dbReference type="SAM" id="MobiDB-lite"/>
    </source>
</evidence>
<dbReference type="GO" id="GO:0016787">
    <property type="term" value="F:hydrolase activity"/>
    <property type="evidence" value="ECO:0007669"/>
    <property type="project" value="UniProtKB-KW"/>
</dbReference>
<evidence type="ECO:0000256" key="3">
    <source>
        <dbReference type="SAM" id="Phobius"/>
    </source>
</evidence>
<keyword evidence="6" id="KW-1185">Reference proteome</keyword>
<dbReference type="InterPro" id="IPR010905">
    <property type="entry name" value="Glyco_hydro_88"/>
</dbReference>
<dbReference type="PANTHER" id="PTHR41814">
    <property type="entry name" value="EXPRESSED PROTEIN"/>
    <property type="match status" value="1"/>
</dbReference>
<keyword evidence="1" id="KW-0378">Hydrolase</keyword>
<evidence type="ECO:0000256" key="4">
    <source>
        <dbReference type="SAM" id="SignalP"/>
    </source>
</evidence>
<reference evidence="5 6" key="1">
    <citation type="submission" date="2016-07" db="EMBL/GenBank/DDBJ databases">
        <title>Pervasive Adenine N6-methylation of Active Genes in Fungi.</title>
        <authorList>
            <consortium name="DOE Joint Genome Institute"/>
            <person name="Mondo S.J."/>
            <person name="Dannebaum R.O."/>
            <person name="Kuo R.C."/>
            <person name="Labutti K."/>
            <person name="Haridas S."/>
            <person name="Kuo A."/>
            <person name="Salamov A."/>
            <person name="Ahrendt S.R."/>
            <person name="Lipzen A."/>
            <person name="Sullivan W."/>
            <person name="Andreopoulos W.B."/>
            <person name="Clum A."/>
            <person name="Lindquist E."/>
            <person name="Daum C."/>
            <person name="Ramamoorthy G.K."/>
            <person name="Gryganskyi A."/>
            <person name="Culley D."/>
            <person name="Magnuson J.K."/>
            <person name="James T.Y."/>
            <person name="O'Malley M.A."/>
            <person name="Stajich J.E."/>
            <person name="Spatafora J.W."/>
            <person name="Visel A."/>
            <person name="Grigoriev I.V."/>
        </authorList>
    </citation>
    <scope>NUCLEOTIDE SEQUENCE [LARGE SCALE GENOMIC DNA]</scope>
    <source>
        <strain evidence="5 6">68-887.2</strain>
    </source>
</reference>
<evidence type="ECO:0000256" key="1">
    <source>
        <dbReference type="ARBA" id="ARBA00022801"/>
    </source>
</evidence>
<accession>A0A1Y2BAB2</accession>
<dbReference type="GO" id="GO:0005975">
    <property type="term" value="P:carbohydrate metabolic process"/>
    <property type="evidence" value="ECO:0007669"/>
    <property type="project" value="InterPro"/>
</dbReference>
<dbReference type="EMBL" id="MCFC01000014">
    <property type="protein sequence ID" value="ORY31626.1"/>
    <property type="molecule type" value="Genomic_DNA"/>
</dbReference>
<keyword evidence="3" id="KW-0812">Transmembrane</keyword>
<gene>
    <name evidence="5" type="ORF">BCR39DRAFT_525995</name>
</gene>
<dbReference type="InParanoid" id="A0A1Y2BAB2"/>
<protein>
    <recommendedName>
        <fullName evidence="7">Six-hairpin glycosidase-like protein</fullName>
    </recommendedName>
</protein>
<dbReference type="Proteomes" id="UP000193986">
    <property type="component" value="Unassembled WGS sequence"/>
</dbReference>
<feature type="compositionally biased region" description="Low complexity" evidence="2">
    <location>
        <begin position="381"/>
        <end position="396"/>
    </location>
</feature>
<evidence type="ECO:0008006" key="7">
    <source>
        <dbReference type="Google" id="ProtNLM"/>
    </source>
</evidence>
<organism evidence="5 6">
    <name type="scientific">Naematelia encephala</name>
    <dbReference type="NCBI Taxonomy" id="71784"/>
    <lineage>
        <taxon>Eukaryota</taxon>
        <taxon>Fungi</taxon>
        <taxon>Dikarya</taxon>
        <taxon>Basidiomycota</taxon>
        <taxon>Agaricomycotina</taxon>
        <taxon>Tremellomycetes</taxon>
        <taxon>Tremellales</taxon>
        <taxon>Naemateliaceae</taxon>
        <taxon>Naematelia</taxon>
    </lineage>
</organism>
<name>A0A1Y2BAB2_9TREE</name>
<dbReference type="OrthoDB" id="4138492at2759"/>
<dbReference type="InterPro" id="IPR012341">
    <property type="entry name" value="6hp_glycosidase-like_sf"/>
</dbReference>
<dbReference type="Pfam" id="PF07470">
    <property type="entry name" value="Glyco_hydro_88"/>
    <property type="match status" value="1"/>
</dbReference>
<feature type="transmembrane region" description="Helical" evidence="3">
    <location>
        <begin position="410"/>
        <end position="436"/>
    </location>
</feature>
<keyword evidence="3" id="KW-0472">Membrane</keyword>
<feature type="signal peptide" evidence="4">
    <location>
        <begin position="1"/>
        <end position="19"/>
    </location>
</feature>
<evidence type="ECO:0000313" key="5">
    <source>
        <dbReference type="EMBL" id="ORY31626.1"/>
    </source>
</evidence>
<dbReference type="InterPro" id="IPR008928">
    <property type="entry name" value="6-hairpin_glycosidase_sf"/>
</dbReference>
<keyword evidence="3" id="KW-1133">Transmembrane helix</keyword>
<dbReference type="AlphaFoldDB" id="A0A1Y2BAB2"/>
<evidence type="ECO:0000313" key="6">
    <source>
        <dbReference type="Proteomes" id="UP000193986"/>
    </source>
</evidence>
<feature type="chain" id="PRO_5012960185" description="Six-hairpin glycosidase-like protein" evidence="4">
    <location>
        <begin position="20"/>
        <end position="437"/>
    </location>
</feature>
<feature type="region of interest" description="Disordered" evidence="2">
    <location>
        <begin position="379"/>
        <end position="403"/>
    </location>
</feature>
<dbReference type="PANTHER" id="PTHR41814:SF1">
    <property type="entry name" value="CELLULASE"/>
    <property type="match status" value="1"/>
</dbReference>
<proteinExistence type="predicted"/>